<dbReference type="RefSeq" id="WP_021262200.1">
    <property type="nucleotide sequence ID" value="NZ_ATMT01000086.1"/>
</dbReference>
<comment type="caution">
    <text evidence="10">The sequence shown here is derived from an EMBL/GenBank/DDBJ whole genome shotgun (WGS) entry which is preliminary data.</text>
</comment>
<dbReference type="Gene3D" id="1.20.1250.20">
    <property type="entry name" value="MFS general substrate transporter like domains"/>
    <property type="match status" value="1"/>
</dbReference>
<feature type="transmembrane region" description="Helical" evidence="8">
    <location>
        <begin position="355"/>
        <end position="380"/>
    </location>
</feature>
<proteinExistence type="inferred from homology"/>
<accession>S9U1J1</accession>
<feature type="transmembrane region" description="Helical" evidence="8">
    <location>
        <begin position="227"/>
        <end position="245"/>
    </location>
</feature>
<evidence type="ECO:0000313" key="10">
    <source>
        <dbReference type="EMBL" id="EPY04405.1"/>
    </source>
</evidence>
<evidence type="ECO:0000256" key="5">
    <source>
        <dbReference type="ARBA" id="ARBA00022692"/>
    </source>
</evidence>
<dbReference type="PATRIC" id="fig|1117108.3.peg.5198"/>
<dbReference type="InterPro" id="IPR020846">
    <property type="entry name" value="MFS_dom"/>
</dbReference>
<sequence>MSRRLDPKKAVCIVYVAAMFVVAMDATILNVVLKTISDEFHIPPAASGALNVGYLVSIAIVLPLAGWLGDRWGTKRIFLLALAIFTGASVLCGTAGDVHSLIFYRILQGIGGGLITPLGMAMLFRTFPPQERAKISRSLVLPIAIAPAVGPILSGVMVEHLSWRWIFYVNLPLGIAALLLGLLYLQEHKEPEAGHLDIPGVLLSAPGLGLVMYALSQGPLLGWSSPVIIVAGSVGTVLLAALVFVELRVQKPLLDLRLLQDRLFRTAGLVAMCSAAGLLGMLYVFPLMYQHALQASALDAGLTTFPEALGLMVSSQLVPRFYPRYGPKRIIIVGLLCTSVIFVLLSMVGAGTNPWLIRGMLFAVGLCLGHTVGAVQIAAFSNVPPASMGRATTWFAVQNRLGPAIGMAVLSAIMAAMASGQLTNGAIDAANAGQLEMNLLAYRTALLGAAAFLLLGLCAAFRIQDSDTAATMKSRQSSIPSTKPVKTEGG</sequence>
<dbReference type="AlphaFoldDB" id="S9U1J1"/>
<evidence type="ECO:0000256" key="2">
    <source>
        <dbReference type="ARBA" id="ARBA00008537"/>
    </source>
</evidence>
<feature type="transmembrane region" description="Helical" evidence="8">
    <location>
        <begin position="102"/>
        <end position="127"/>
    </location>
</feature>
<feature type="transmembrane region" description="Helical" evidence="8">
    <location>
        <begin position="266"/>
        <end position="285"/>
    </location>
</feature>
<feature type="transmembrane region" description="Helical" evidence="8">
    <location>
        <begin position="196"/>
        <end position="215"/>
    </location>
</feature>
<dbReference type="NCBIfam" id="TIGR00711">
    <property type="entry name" value="efflux_EmrB"/>
    <property type="match status" value="1"/>
</dbReference>
<feature type="transmembrane region" description="Helical" evidence="8">
    <location>
        <begin position="165"/>
        <end position="184"/>
    </location>
</feature>
<feature type="transmembrane region" description="Helical" evidence="8">
    <location>
        <begin position="440"/>
        <end position="463"/>
    </location>
</feature>
<dbReference type="Proteomes" id="UP000015344">
    <property type="component" value="Unassembled WGS sequence"/>
</dbReference>
<evidence type="ECO:0000256" key="6">
    <source>
        <dbReference type="ARBA" id="ARBA00022989"/>
    </source>
</evidence>
<keyword evidence="4" id="KW-1003">Cell membrane</keyword>
<dbReference type="InterPro" id="IPR004638">
    <property type="entry name" value="EmrB-like"/>
</dbReference>
<dbReference type="InterPro" id="IPR011701">
    <property type="entry name" value="MFS"/>
</dbReference>
<dbReference type="InterPro" id="IPR036259">
    <property type="entry name" value="MFS_trans_sf"/>
</dbReference>
<evidence type="ECO:0000313" key="11">
    <source>
        <dbReference type="Proteomes" id="UP000015344"/>
    </source>
</evidence>
<feature type="transmembrane region" description="Helical" evidence="8">
    <location>
        <begin position="401"/>
        <end position="420"/>
    </location>
</feature>
<feature type="transmembrane region" description="Helical" evidence="8">
    <location>
        <begin position="45"/>
        <end position="65"/>
    </location>
</feature>
<comment type="similarity">
    <text evidence="2">Belongs to the major facilitator superfamily. EmrB family.</text>
</comment>
<dbReference type="eggNOG" id="COG2814">
    <property type="taxonomic scope" value="Bacteria"/>
</dbReference>
<evidence type="ECO:0000256" key="8">
    <source>
        <dbReference type="SAM" id="Phobius"/>
    </source>
</evidence>
<name>S9U1J1_PAEAL</name>
<feature type="transmembrane region" description="Helical" evidence="8">
    <location>
        <begin position="12"/>
        <end position="33"/>
    </location>
</feature>
<dbReference type="GO" id="GO:0022857">
    <property type="term" value="F:transmembrane transporter activity"/>
    <property type="evidence" value="ECO:0007669"/>
    <property type="project" value="InterPro"/>
</dbReference>
<keyword evidence="7 8" id="KW-0472">Membrane</keyword>
<dbReference type="PROSITE" id="PS50850">
    <property type="entry name" value="MFS"/>
    <property type="match status" value="1"/>
</dbReference>
<keyword evidence="5 8" id="KW-0812">Transmembrane</keyword>
<dbReference type="GO" id="GO:0005886">
    <property type="term" value="C:plasma membrane"/>
    <property type="evidence" value="ECO:0007669"/>
    <property type="project" value="UniProtKB-SubCell"/>
</dbReference>
<evidence type="ECO:0000256" key="7">
    <source>
        <dbReference type="ARBA" id="ARBA00023136"/>
    </source>
</evidence>
<protein>
    <submittedName>
        <fullName evidence="10">EmrB/QacA subfamily drug resistance transporter</fullName>
    </submittedName>
</protein>
<dbReference type="Gene3D" id="1.20.1720.10">
    <property type="entry name" value="Multidrug resistance protein D"/>
    <property type="match status" value="1"/>
</dbReference>
<evidence type="ECO:0000259" key="9">
    <source>
        <dbReference type="PROSITE" id="PS50850"/>
    </source>
</evidence>
<gene>
    <name evidence="10" type="ORF">PAALTS15_25139</name>
</gene>
<feature type="transmembrane region" description="Helical" evidence="8">
    <location>
        <begin position="330"/>
        <end position="349"/>
    </location>
</feature>
<feature type="transmembrane region" description="Helical" evidence="8">
    <location>
        <begin position="139"/>
        <end position="159"/>
    </location>
</feature>
<dbReference type="Pfam" id="PF07690">
    <property type="entry name" value="MFS_1"/>
    <property type="match status" value="1"/>
</dbReference>
<feature type="transmembrane region" description="Helical" evidence="8">
    <location>
        <begin position="77"/>
        <end position="96"/>
    </location>
</feature>
<dbReference type="EMBL" id="ATMT01000086">
    <property type="protein sequence ID" value="EPY04405.1"/>
    <property type="molecule type" value="Genomic_DNA"/>
</dbReference>
<comment type="subcellular location">
    <subcellularLocation>
        <location evidence="1">Cell membrane</location>
        <topology evidence="1">Multi-pass membrane protein</topology>
    </subcellularLocation>
</comment>
<keyword evidence="3" id="KW-0813">Transport</keyword>
<feature type="domain" description="Major facilitator superfamily (MFS) profile" evidence="9">
    <location>
        <begin position="11"/>
        <end position="468"/>
    </location>
</feature>
<evidence type="ECO:0000256" key="1">
    <source>
        <dbReference type="ARBA" id="ARBA00004651"/>
    </source>
</evidence>
<evidence type="ECO:0000256" key="3">
    <source>
        <dbReference type="ARBA" id="ARBA00022448"/>
    </source>
</evidence>
<dbReference type="PANTHER" id="PTHR42718">
    <property type="entry name" value="MAJOR FACILITATOR SUPERFAMILY MULTIDRUG TRANSPORTER MFSC"/>
    <property type="match status" value="1"/>
</dbReference>
<reference evidence="10 11" key="1">
    <citation type="submission" date="2013-05" db="EMBL/GenBank/DDBJ databases">
        <authorList>
            <person name="Strain E.A."/>
            <person name="Brown E."/>
            <person name="Allard M.W."/>
            <person name="Luo Y.L."/>
        </authorList>
    </citation>
    <scope>NUCLEOTIDE SEQUENCE [LARGE SCALE GENOMIC DNA]</scope>
    <source>
        <strain evidence="10 11">TS-15</strain>
    </source>
</reference>
<dbReference type="PANTHER" id="PTHR42718:SF9">
    <property type="entry name" value="MAJOR FACILITATOR SUPERFAMILY MULTIDRUG TRANSPORTER MFSC"/>
    <property type="match status" value="1"/>
</dbReference>
<evidence type="ECO:0000256" key="4">
    <source>
        <dbReference type="ARBA" id="ARBA00022475"/>
    </source>
</evidence>
<dbReference type="SUPFAM" id="SSF103473">
    <property type="entry name" value="MFS general substrate transporter"/>
    <property type="match status" value="1"/>
</dbReference>
<keyword evidence="6 8" id="KW-1133">Transmembrane helix</keyword>
<organism evidence="10 11">
    <name type="scientific">Paenibacillus alvei TS-15</name>
    <dbReference type="NCBI Taxonomy" id="1117108"/>
    <lineage>
        <taxon>Bacteria</taxon>
        <taxon>Bacillati</taxon>
        <taxon>Bacillota</taxon>
        <taxon>Bacilli</taxon>
        <taxon>Bacillales</taxon>
        <taxon>Paenibacillaceae</taxon>
        <taxon>Paenibacillus</taxon>
    </lineage>
</organism>